<organism evidence="1 2">
    <name type="scientific">Chaenocephalus aceratus</name>
    <name type="common">Blackfin icefish</name>
    <name type="synonym">Chaenichthys aceratus</name>
    <dbReference type="NCBI Taxonomy" id="36190"/>
    <lineage>
        <taxon>Eukaryota</taxon>
        <taxon>Metazoa</taxon>
        <taxon>Chordata</taxon>
        <taxon>Craniata</taxon>
        <taxon>Vertebrata</taxon>
        <taxon>Euteleostomi</taxon>
        <taxon>Actinopterygii</taxon>
        <taxon>Neopterygii</taxon>
        <taxon>Teleostei</taxon>
        <taxon>Neoteleostei</taxon>
        <taxon>Acanthomorphata</taxon>
        <taxon>Eupercaria</taxon>
        <taxon>Perciformes</taxon>
        <taxon>Notothenioidei</taxon>
        <taxon>Channichthyidae</taxon>
        <taxon>Chaenocephalus</taxon>
    </lineage>
</organism>
<dbReference type="Proteomes" id="UP001057452">
    <property type="component" value="Chromosome 17"/>
</dbReference>
<comment type="caution">
    <text evidence="1">The sequence shown here is derived from an EMBL/GenBank/DDBJ whole genome shotgun (WGS) entry which is preliminary data.</text>
</comment>
<proteinExistence type="predicted"/>
<accession>A0ACB9W9F4</accession>
<keyword evidence="2" id="KW-1185">Reference proteome</keyword>
<dbReference type="EMBL" id="CM043801">
    <property type="protein sequence ID" value="KAI4809357.1"/>
    <property type="molecule type" value="Genomic_DNA"/>
</dbReference>
<reference evidence="1" key="1">
    <citation type="submission" date="2022-05" db="EMBL/GenBank/DDBJ databases">
        <title>Chromosome-level genome of Chaenocephalus aceratus.</title>
        <authorList>
            <person name="Park H."/>
        </authorList>
    </citation>
    <scope>NUCLEOTIDE SEQUENCE</scope>
    <source>
        <strain evidence="1">KU_202001</strain>
    </source>
</reference>
<gene>
    <name evidence="1" type="ORF">KUCAC02_018245</name>
</gene>
<evidence type="ECO:0000313" key="2">
    <source>
        <dbReference type="Proteomes" id="UP001057452"/>
    </source>
</evidence>
<protein>
    <submittedName>
        <fullName evidence="1">Uncharacterized protein</fullName>
    </submittedName>
</protein>
<evidence type="ECO:0000313" key="1">
    <source>
        <dbReference type="EMBL" id="KAI4809357.1"/>
    </source>
</evidence>
<sequence length="513" mass="55802">MDAVIEVKGSTSTVDISWDEKSKGGVADAEKRTSDQIMDSETKSEIAPSAEAVVSTEDTPSESTDVKQESEECQMDIVAGSTAAVSVAWEKKSDGGESDGAKEETNRAEPTVAKTPVKGKRKASPTVDVSPPKKAKLINDGFCLYVGNLNNSKTFEEIKDSLANYFMTQCVLVQAIRLDRSRKYAFVDLASEMDLLKGFMLNGHLMNELPMKVAKAKVKSEDKNIPYEATTEDILKVFQLGTCVRFPGGAETPKTGIAYVEFPNKAMARKVLQQKQGAKMSDRVLIVEKVREKKGQVTKPEENKDDTKAAAHPNKTLFVSNLPFNVQEKNLKKMFAKAISINLPKSQGKPKRFAFVEFASAAHAEKALQSSQKLTISKREIKVQFCDKKEGSAQAKYSLKTLIVMGLAEKTTAETLKSAFEGASSARVTVDKETGVSKNFGFVEFESEDHCKAGKETMEDCEIDGSKVTVTYAKVQAAKGLTLPSKPPQAPGEKSAGQAGKHKRGKGKKKGNV</sequence>
<name>A0ACB9W9F4_CHAAC</name>